<dbReference type="SMART" id="SM00409">
    <property type="entry name" value="IG"/>
    <property type="match status" value="1"/>
</dbReference>
<dbReference type="FunFam" id="2.60.40.10:FF:000129">
    <property type="entry name" value="CLUMA_CG018772, isoform A"/>
    <property type="match status" value="1"/>
</dbReference>
<dbReference type="GO" id="GO:0032589">
    <property type="term" value="C:neuron projection membrane"/>
    <property type="evidence" value="ECO:0007669"/>
    <property type="project" value="TreeGrafter"/>
</dbReference>
<dbReference type="PROSITE" id="PS50835">
    <property type="entry name" value="IG_LIKE"/>
    <property type="match status" value="1"/>
</dbReference>
<dbReference type="GO" id="GO:0050808">
    <property type="term" value="P:synapse organization"/>
    <property type="evidence" value="ECO:0007669"/>
    <property type="project" value="TreeGrafter"/>
</dbReference>
<feature type="region of interest" description="Disordered" evidence="1">
    <location>
        <begin position="281"/>
        <end position="302"/>
    </location>
</feature>
<evidence type="ECO:0000256" key="1">
    <source>
        <dbReference type="SAM" id="MobiDB-lite"/>
    </source>
</evidence>
<feature type="compositionally biased region" description="Basic and acidic residues" evidence="1">
    <location>
        <begin position="103"/>
        <end position="119"/>
    </location>
</feature>
<dbReference type="InterPro" id="IPR013783">
    <property type="entry name" value="Ig-like_fold"/>
</dbReference>
<dbReference type="VEuPathDB" id="VectorBase:AATE006545"/>
<dbReference type="InterPro" id="IPR007110">
    <property type="entry name" value="Ig-like_dom"/>
</dbReference>
<evidence type="ECO:0000313" key="2">
    <source>
        <dbReference type="EnsemblMetazoa" id="AATE006545-PA.1"/>
    </source>
</evidence>
<feature type="region of interest" description="Disordered" evidence="1">
    <location>
        <begin position="103"/>
        <end position="137"/>
    </location>
</feature>
<dbReference type="AlphaFoldDB" id="A0A182IW03"/>
<reference evidence="2" key="1">
    <citation type="submission" date="2022-08" db="UniProtKB">
        <authorList>
            <consortium name="EnsemblMetazoa"/>
        </authorList>
    </citation>
    <scope>IDENTIFICATION</scope>
    <source>
        <strain evidence="2">EBRO</strain>
    </source>
</reference>
<proteinExistence type="predicted"/>
<accession>A0A182IW03</accession>
<dbReference type="InterPro" id="IPR003599">
    <property type="entry name" value="Ig_sub"/>
</dbReference>
<protein>
    <submittedName>
        <fullName evidence="2">Ig-like domain-containing protein</fullName>
    </submittedName>
</protein>
<dbReference type="SUPFAM" id="SSF48726">
    <property type="entry name" value="Immunoglobulin"/>
    <property type="match status" value="1"/>
</dbReference>
<name>A0A182IW03_ANOAO</name>
<dbReference type="PANTHER" id="PTHR23279">
    <property type="entry name" value="DEFECTIVE PROBOSCIS EXTENSION RESPONSE DPR -RELATED"/>
    <property type="match status" value="1"/>
</dbReference>
<sequence length="302" mass="33532">MWCTLKVWNACSKLIDCEAINRNRATSPTPTATDLLAQGRQFCRPEPTRSHGIAALRHTHIFRLHNTLPTVPSPYGMASLMDRSDMILRTAFFLLSPHTPDKSAKGGDANALEKQHHATGENGPESGENGAAPGSFNYFDHGSDSEELLKYYKMPMQFGTENYTTVTSQIGSTAHVPCRIHHIGEGVVSWIRRKDYHLLTVGLTTYSSDERFSATHLQNSEDWTLQIKFVQDRDAGLYECQVSTHPPTSIFLELKVVGKYIGAGEKAGTFWPGLKRATVGPKRTNKHDFQQARKVPASCTGD</sequence>
<dbReference type="EnsemblMetazoa" id="AATE006545-RA">
    <property type="protein sequence ID" value="AATE006545-PA.1"/>
    <property type="gene ID" value="AATE006545"/>
</dbReference>
<dbReference type="STRING" id="41427.A0A182IW03"/>
<dbReference type="Gene3D" id="2.60.40.10">
    <property type="entry name" value="Immunoglobulins"/>
    <property type="match status" value="1"/>
</dbReference>
<dbReference type="Pfam" id="PF07686">
    <property type="entry name" value="V-set"/>
    <property type="match status" value="1"/>
</dbReference>
<organism evidence="2">
    <name type="scientific">Anopheles atroparvus</name>
    <name type="common">European mosquito</name>
    <dbReference type="NCBI Taxonomy" id="41427"/>
    <lineage>
        <taxon>Eukaryota</taxon>
        <taxon>Metazoa</taxon>
        <taxon>Ecdysozoa</taxon>
        <taxon>Arthropoda</taxon>
        <taxon>Hexapoda</taxon>
        <taxon>Insecta</taxon>
        <taxon>Pterygota</taxon>
        <taxon>Neoptera</taxon>
        <taxon>Endopterygota</taxon>
        <taxon>Diptera</taxon>
        <taxon>Nematocera</taxon>
        <taxon>Culicoidea</taxon>
        <taxon>Culicidae</taxon>
        <taxon>Anophelinae</taxon>
        <taxon>Anopheles</taxon>
    </lineage>
</organism>
<dbReference type="PANTHER" id="PTHR23279:SF37">
    <property type="entry name" value="DEFECTIVE PROBOSCIS EXTENSION RESPONSE 13, ISOFORM B"/>
    <property type="match status" value="1"/>
</dbReference>
<dbReference type="SMART" id="SM00406">
    <property type="entry name" value="IGv"/>
    <property type="match status" value="1"/>
</dbReference>
<dbReference type="InterPro" id="IPR037448">
    <property type="entry name" value="Zig-8"/>
</dbReference>
<dbReference type="InterPro" id="IPR036179">
    <property type="entry name" value="Ig-like_dom_sf"/>
</dbReference>
<dbReference type="InterPro" id="IPR013106">
    <property type="entry name" value="Ig_V-set"/>
</dbReference>